<gene>
    <name evidence="2" type="ORF">SCOCK_50208</name>
</gene>
<proteinExistence type="predicted"/>
<reference evidence="2" key="1">
    <citation type="submission" date="2021-05" db="EMBL/GenBank/DDBJ databases">
        <authorList>
            <person name="Arsene-Ploetze F."/>
        </authorList>
    </citation>
    <scope>NUCLEOTIDE SEQUENCE</scope>
    <source>
        <strain evidence="2">DSM 42138</strain>
    </source>
</reference>
<feature type="region of interest" description="Disordered" evidence="1">
    <location>
        <begin position="1"/>
        <end position="24"/>
    </location>
</feature>
<name>A0A9W4E0C6_9ACTN</name>
<evidence type="ECO:0000313" key="3">
    <source>
        <dbReference type="Proteomes" id="UP001152519"/>
    </source>
</evidence>
<comment type="caution">
    <text evidence="2">The sequence shown here is derived from an EMBL/GenBank/DDBJ whole genome shotgun (WGS) entry which is preliminary data.</text>
</comment>
<keyword evidence="3" id="KW-1185">Reference proteome</keyword>
<dbReference type="EMBL" id="CAJSLV010000081">
    <property type="protein sequence ID" value="CAG6397159.1"/>
    <property type="molecule type" value="Genomic_DNA"/>
</dbReference>
<organism evidence="2 3">
    <name type="scientific">Actinacidiphila cocklensis</name>
    <dbReference type="NCBI Taxonomy" id="887465"/>
    <lineage>
        <taxon>Bacteria</taxon>
        <taxon>Bacillati</taxon>
        <taxon>Actinomycetota</taxon>
        <taxon>Actinomycetes</taxon>
        <taxon>Kitasatosporales</taxon>
        <taxon>Streptomycetaceae</taxon>
        <taxon>Actinacidiphila</taxon>
    </lineage>
</organism>
<dbReference type="Proteomes" id="UP001152519">
    <property type="component" value="Unassembled WGS sequence"/>
</dbReference>
<protein>
    <submittedName>
        <fullName evidence="2">Uncharacterized protein</fullName>
    </submittedName>
</protein>
<sequence>MLDSGVRHEQDSALFKAPRRTARL</sequence>
<evidence type="ECO:0000313" key="2">
    <source>
        <dbReference type="EMBL" id="CAG6397159.1"/>
    </source>
</evidence>
<feature type="compositionally biased region" description="Basic and acidic residues" evidence="1">
    <location>
        <begin position="1"/>
        <end position="11"/>
    </location>
</feature>
<dbReference type="AlphaFoldDB" id="A0A9W4E0C6"/>
<evidence type="ECO:0000256" key="1">
    <source>
        <dbReference type="SAM" id="MobiDB-lite"/>
    </source>
</evidence>
<accession>A0A9W4E0C6</accession>